<evidence type="ECO:0008006" key="3">
    <source>
        <dbReference type="Google" id="ProtNLM"/>
    </source>
</evidence>
<dbReference type="EMBL" id="ML994628">
    <property type="protein sequence ID" value="KAF2187098.1"/>
    <property type="molecule type" value="Genomic_DNA"/>
</dbReference>
<proteinExistence type="predicted"/>
<gene>
    <name evidence="1" type="ORF">K469DRAFT_705654</name>
</gene>
<reference evidence="1" key="1">
    <citation type="journal article" date="2020" name="Stud. Mycol.">
        <title>101 Dothideomycetes genomes: a test case for predicting lifestyles and emergence of pathogens.</title>
        <authorList>
            <person name="Haridas S."/>
            <person name="Albert R."/>
            <person name="Binder M."/>
            <person name="Bloem J."/>
            <person name="Labutti K."/>
            <person name="Salamov A."/>
            <person name="Andreopoulos B."/>
            <person name="Baker S."/>
            <person name="Barry K."/>
            <person name="Bills G."/>
            <person name="Bluhm B."/>
            <person name="Cannon C."/>
            <person name="Castanera R."/>
            <person name="Culley D."/>
            <person name="Daum C."/>
            <person name="Ezra D."/>
            <person name="Gonzalez J."/>
            <person name="Henrissat B."/>
            <person name="Kuo A."/>
            <person name="Liang C."/>
            <person name="Lipzen A."/>
            <person name="Lutzoni F."/>
            <person name="Magnuson J."/>
            <person name="Mondo S."/>
            <person name="Nolan M."/>
            <person name="Ohm R."/>
            <person name="Pangilinan J."/>
            <person name="Park H.-J."/>
            <person name="Ramirez L."/>
            <person name="Alfaro M."/>
            <person name="Sun H."/>
            <person name="Tritt A."/>
            <person name="Yoshinaga Y."/>
            <person name="Zwiers L.-H."/>
            <person name="Turgeon B."/>
            <person name="Goodwin S."/>
            <person name="Spatafora J."/>
            <person name="Crous P."/>
            <person name="Grigoriev I."/>
        </authorList>
    </citation>
    <scope>NUCLEOTIDE SEQUENCE</scope>
    <source>
        <strain evidence="1">CBS 207.26</strain>
    </source>
</reference>
<dbReference type="Proteomes" id="UP000800200">
    <property type="component" value="Unassembled WGS sequence"/>
</dbReference>
<evidence type="ECO:0000313" key="1">
    <source>
        <dbReference type="EMBL" id="KAF2187098.1"/>
    </source>
</evidence>
<organism evidence="1 2">
    <name type="scientific">Zopfia rhizophila CBS 207.26</name>
    <dbReference type="NCBI Taxonomy" id="1314779"/>
    <lineage>
        <taxon>Eukaryota</taxon>
        <taxon>Fungi</taxon>
        <taxon>Dikarya</taxon>
        <taxon>Ascomycota</taxon>
        <taxon>Pezizomycotina</taxon>
        <taxon>Dothideomycetes</taxon>
        <taxon>Dothideomycetes incertae sedis</taxon>
        <taxon>Zopfiaceae</taxon>
        <taxon>Zopfia</taxon>
    </lineage>
</organism>
<evidence type="ECO:0000313" key="2">
    <source>
        <dbReference type="Proteomes" id="UP000800200"/>
    </source>
</evidence>
<protein>
    <recommendedName>
        <fullName evidence="3">F-box domain-containing protein</fullName>
    </recommendedName>
</protein>
<keyword evidence="2" id="KW-1185">Reference proteome</keyword>
<sequence length="129" mass="14924">MRERLLSERVLTIESLKALGKRCRNLEQLMMFASFNLYELSLDDPPLFPKLRHLGFAYATFSFSSSSPSEGLWSLIPVLDRHFPVADTLHVLITCRQLHLDRTYHSPWCEEELFTLFGLSEASGFKSDR</sequence>
<dbReference type="AlphaFoldDB" id="A0A6A6E990"/>
<name>A0A6A6E990_9PEZI</name>
<accession>A0A6A6E990</accession>